<dbReference type="InterPro" id="IPR033138">
    <property type="entry name" value="Cu_oxidase_CS"/>
</dbReference>
<keyword evidence="4" id="KW-0479">Metal-binding</keyword>
<comment type="caution">
    <text evidence="9">The sequence shown here is derived from an EMBL/GenBank/DDBJ whole genome shotgun (WGS) entry which is preliminary data.</text>
</comment>
<evidence type="ECO:0000256" key="5">
    <source>
        <dbReference type="ARBA" id="ARBA00022737"/>
    </source>
</evidence>
<dbReference type="InterPro" id="IPR045087">
    <property type="entry name" value="Cu-oxidase_fam"/>
</dbReference>
<dbReference type="Proteomes" id="UP000195402">
    <property type="component" value="Unassembled WGS sequence"/>
</dbReference>
<proteinExistence type="inferred from homology"/>
<dbReference type="SUPFAM" id="SSF49503">
    <property type="entry name" value="Cupredoxins"/>
    <property type="match status" value="1"/>
</dbReference>
<dbReference type="EMBL" id="MVGT01004039">
    <property type="protein sequence ID" value="OVA01763.1"/>
    <property type="molecule type" value="Genomic_DNA"/>
</dbReference>
<dbReference type="STRING" id="56857.A0A200PU69"/>
<dbReference type="PROSITE" id="PS00079">
    <property type="entry name" value="MULTICOPPER_OXIDASE1"/>
    <property type="match status" value="1"/>
</dbReference>
<dbReference type="OrthoDB" id="2121828at2759"/>
<evidence type="ECO:0000256" key="2">
    <source>
        <dbReference type="ARBA" id="ARBA00010609"/>
    </source>
</evidence>
<dbReference type="InterPro" id="IPR011706">
    <property type="entry name" value="Cu-oxidase_C"/>
</dbReference>
<dbReference type="InterPro" id="IPR034289">
    <property type="entry name" value="CuRO_3_LCC"/>
</dbReference>
<dbReference type="InParanoid" id="A0A200PU69"/>
<evidence type="ECO:0000256" key="3">
    <source>
        <dbReference type="ARBA" id="ARBA00022525"/>
    </source>
</evidence>
<dbReference type="PROSITE" id="PS00080">
    <property type="entry name" value="MULTICOPPER_OXIDASE2"/>
    <property type="match status" value="1"/>
</dbReference>
<dbReference type="AlphaFoldDB" id="A0A200PU69"/>
<organism evidence="9 10">
    <name type="scientific">Macleaya cordata</name>
    <name type="common">Five-seeded plume-poppy</name>
    <name type="synonym">Bocconia cordata</name>
    <dbReference type="NCBI Taxonomy" id="56857"/>
    <lineage>
        <taxon>Eukaryota</taxon>
        <taxon>Viridiplantae</taxon>
        <taxon>Streptophyta</taxon>
        <taxon>Embryophyta</taxon>
        <taxon>Tracheophyta</taxon>
        <taxon>Spermatophyta</taxon>
        <taxon>Magnoliopsida</taxon>
        <taxon>Ranunculales</taxon>
        <taxon>Papaveraceae</taxon>
        <taxon>Papaveroideae</taxon>
        <taxon>Macleaya</taxon>
    </lineage>
</organism>
<accession>A0A200PU69</accession>
<keyword evidence="10" id="KW-1185">Reference proteome</keyword>
<evidence type="ECO:0000256" key="1">
    <source>
        <dbReference type="ARBA" id="ARBA00004613"/>
    </source>
</evidence>
<sequence length="236" mass="26351">MGILKYSIKYNTTEYPCKVPKNIDKLVFITISLNLQDCPKGKTCKGSLGKRFSASMNNISVVHPSSSALEAHYRNLNKGLFLSNFPEKPPHEFDYTGESSMKKTNMNSEFGTKFLVVEYGTSLELVFQDTSFVNIENHPIHVHGHDFFVVGSGFGNFDANHDPKNYNLVDPQERNTVAVPCGGWAAIRFKADNPGVWFIHCHLEAHTTWGLATGFIVKDGPKDTQRLLPPNDLPSC</sequence>
<dbReference type="PANTHER" id="PTHR11709">
    <property type="entry name" value="MULTI-COPPER OXIDASE"/>
    <property type="match status" value="1"/>
</dbReference>
<protein>
    <submittedName>
        <fullName evidence="9">Multicopper oxidase</fullName>
    </submittedName>
</protein>
<comment type="similarity">
    <text evidence="2">Belongs to the multicopper oxidase family.</text>
</comment>
<dbReference type="GO" id="GO:0005507">
    <property type="term" value="F:copper ion binding"/>
    <property type="evidence" value="ECO:0007669"/>
    <property type="project" value="InterPro"/>
</dbReference>
<keyword evidence="5" id="KW-0677">Repeat</keyword>
<dbReference type="OMA" id="DAICERK"/>
<keyword evidence="6" id="KW-0560">Oxidoreductase</keyword>
<evidence type="ECO:0000313" key="10">
    <source>
        <dbReference type="Proteomes" id="UP000195402"/>
    </source>
</evidence>
<dbReference type="PANTHER" id="PTHR11709:SF292">
    <property type="entry name" value="LACCASE-1"/>
    <property type="match status" value="1"/>
</dbReference>
<evidence type="ECO:0000256" key="4">
    <source>
        <dbReference type="ARBA" id="ARBA00022723"/>
    </source>
</evidence>
<keyword evidence="3" id="KW-0964">Secreted</keyword>
<dbReference type="GO" id="GO:0005576">
    <property type="term" value="C:extracellular region"/>
    <property type="evidence" value="ECO:0007669"/>
    <property type="project" value="UniProtKB-SubCell"/>
</dbReference>
<name>A0A200PU69_MACCD</name>
<dbReference type="GO" id="GO:0016491">
    <property type="term" value="F:oxidoreductase activity"/>
    <property type="evidence" value="ECO:0007669"/>
    <property type="project" value="UniProtKB-KW"/>
</dbReference>
<gene>
    <name evidence="9" type="ORF">BVC80_9071g100</name>
</gene>
<dbReference type="InterPro" id="IPR002355">
    <property type="entry name" value="Cu_oxidase_Cu_BS"/>
</dbReference>
<dbReference type="CDD" id="cd13897">
    <property type="entry name" value="CuRO_3_LCC_plant"/>
    <property type="match status" value="1"/>
</dbReference>
<evidence type="ECO:0000256" key="6">
    <source>
        <dbReference type="ARBA" id="ARBA00023002"/>
    </source>
</evidence>
<dbReference type="Pfam" id="PF07731">
    <property type="entry name" value="Cu-oxidase_2"/>
    <property type="match status" value="1"/>
</dbReference>
<feature type="domain" description="Plastocyanin-like" evidence="8">
    <location>
        <begin position="85"/>
        <end position="219"/>
    </location>
</feature>
<comment type="subcellular location">
    <subcellularLocation>
        <location evidence="1">Secreted</location>
    </subcellularLocation>
</comment>
<evidence type="ECO:0000313" key="9">
    <source>
        <dbReference type="EMBL" id="OVA01763.1"/>
    </source>
</evidence>
<dbReference type="InterPro" id="IPR008972">
    <property type="entry name" value="Cupredoxin"/>
</dbReference>
<evidence type="ECO:0000259" key="8">
    <source>
        <dbReference type="Pfam" id="PF07731"/>
    </source>
</evidence>
<keyword evidence="7" id="KW-0186">Copper</keyword>
<reference evidence="9 10" key="1">
    <citation type="journal article" date="2017" name="Mol. Plant">
        <title>The Genome of Medicinal Plant Macleaya cordata Provides New Insights into Benzylisoquinoline Alkaloids Metabolism.</title>
        <authorList>
            <person name="Liu X."/>
            <person name="Liu Y."/>
            <person name="Huang P."/>
            <person name="Ma Y."/>
            <person name="Qing Z."/>
            <person name="Tang Q."/>
            <person name="Cao H."/>
            <person name="Cheng P."/>
            <person name="Zheng Y."/>
            <person name="Yuan Z."/>
            <person name="Zhou Y."/>
            <person name="Liu J."/>
            <person name="Tang Z."/>
            <person name="Zhuo Y."/>
            <person name="Zhang Y."/>
            <person name="Yu L."/>
            <person name="Huang J."/>
            <person name="Yang P."/>
            <person name="Peng Q."/>
            <person name="Zhang J."/>
            <person name="Jiang W."/>
            <person name="Zhang Z."/>
            <person name="Lin K."/>
            <person name="Ro D.K."/>
            <person name="Chen X."/>
            <person name="Xiong X."/>
            <person name="Shang Y."/>
            <person name="Huang S."/>
            <person name="Zeng J."/>
        </authorList>
    </citation>
    <scope>NUCLEOTIDE SEQUENCE [LARGE SCALE GENOMIC DNA]</scope>
    <source>
        <strain evidence="10">cv. BLH2017</strain>
        <tissue evidence="9">Root</tissue>
    </source>
</reference>
<dbReference type="Gene3D" id="2.60.40.420">
    <property type="entry name" value="Cupredoxins - blue copper proteins"/>
    <property type="match status" value="1"/>
</dbReference>
<evidence type="ECO:0000256" key="7">
    <source>
        <dbReference type="ARBA" id="ARBA00023008"/>
    </source>
</evidence>